<name>A0A4Y5Z2C7_9GAMM</name>
<dbReference type="SUPFAM" id="SSF51735">
    <property type="entry name" value="NAD(P)-binding Rossmann-fold domains"/>
    <property type="match status" value="1"/>
</dbReference>
<dbReference type="AlphaFoldDB" id="A0A4Y5Z2C7"/>
<dbReference type="PANTHER" id="PTHR44169:SF6">
    <property type="entry name" value="NADPH-DEPENDENT 1-ACYLDIHYDROXYACETONE PHOSPHATE REDUCTASE"/>
    <property type="match status" value="1"/>
</dbReference>
<evidence type="ECO:0000256" key="1">
    <source>
        <dbReference type="ARBA" id="ARBA00006484"/>
    </source>
</evidence>
<reference evidence="4 5" key="1">
    <citation type="submission" date="2019-06" db="EMBL/GenBank/DDBJ databases">
        <title>A complete genome sequence for Luteibacter pinisoli MAH-14.</title>
        <authorList>
            <person name="Baltrus D.A."/>
        </authorList>
    </citation>
    <scope>NUCLEOTIDE SEQUENCE [LARGE SCALE GENOMIC DNA]</scope>
    <source>
        <strain evidence="4 5">MAH-14</strain>
    </source>
</reference>
<evidence type="ECO:0000313" key="5">
    <source>
        <dbReference type="Proteomes" id="UP000316093"/>
    </source>
</evidence>
<dbReference type="Gene3D" id="3.40.50.720">
    <property type="entry name" value="NAD(P)-binding Rossmann-like Domain"/>
    <property type="match status" value="1"/>
</dbReference>
<dbReference type="EMBL" id="CP041046">
    <property type="protein sequence ID" value="QDE39510.1"/>
    <property type="molecule type" value="Genomic_DNA"/>
</dbReference>
<dbReference type="InterPro" id="IPR036291">
    <property type="entry name" value="NAD(P)-bd_dom_sf"/>
</dbReference>
<keyword evidence="5" id="KW-1185">Reference proteome</keyword>
<sequence length="272" mass="29794">MSNKTKPVALVTGASSGMGKDFALRLIAEGYTVYAAARRIPRMKDIETAGGNVVSMDVTDDASMVAAVNRIIEEQGRIDVLINNAGYGQYGALEDVPMEEAQRQMQTNLMGAARLVQLCLPHMRARRYGRILNISSIGGKCAMPLGGWYHASKFALEGYSDSLRNEVRDFGIDVVVIEPGGIESEWAQIAVDEARRYSASGAYADLVTKFSGIHGRYKLPGAKVISDLVVKAITSRHPKTRYHGGVMAGPILFLRRHLSDRMFDRVISLAMR</sequence>
<organism evidence="4 5">
    <name type="scientific">Luteibacter pinisoli</name>
    <dbReference type="NCBI Taxonomy" id="2589080"/>
    <lineage>
        <taxon>Bacteria</taxon>
        <taxon>Pseudomonadati</taxon>
        <taxon>Pseudomonadota</taxon>
        <taxon>Gammaproteobacteria</taxon>
        <taxon>Lysobacterales</taxon>
        <taxon>Rhodanobacteraceae</taxon>
        <taxon>Luteibacter</taxon>
    </lineage>
</organism>
<dbReference type="InterPro" id="IPR002347">
    <property type="entry name" value="SDR_fam"/>
</dbReference>
<dbReference type="KEGG" id="lpy:FIV34_09995"/>
<dbReference type="RefSeq" id="WP_139982226.1">
    <property type="nucleotide sequence ID" value="NZ_CP041046.1"/>
</dbReference>
<dbReference type="NCBIfam" id="NF004826">
    <property type="entry name" value="PRK06182.1"/>
    <property type="match status" value="1"/>
</dbReference>
<gene>
    <name evidence="4" type="ORF">FIV34_09995</name>
</gene>
<evidence type="ECO:0000313" key="4">
    <source>
        <dbReference type="EMBL" id="QDE39510.1"/>
    </source>
</evidence>
<evidence type="ECO:0000256" key="3">
    <source>
        <dbReference type="RuleBase" id="RU000363"/>
    </source>
</evidence>
<accession>A0A4Y5Z2C7</accession>
<proteinExistence type="inferred from homology"/>
<dbReference type="PANTHER" id="PTHR44169">
    <property type="entry name" value="NADPH-DEPENDENT 1-ACYLDIHYDROXYACETONE PHOSPHATE REDUCTASE"/>
    <property type="match status" value="1"/>
</dbReference>
<dbReference type="CDD" id="cd05374">
    <property type="entry name" value="17beta-HSD-like_SDR_c"/>
    <property type="match status" value="1"/>
</dbReference>
<dbReference type="OrthoDB" id="9775296at2"/>
<dbReference type="GO" id="GO:0016491">
    <property type="term" value="F:oxidoreductase activity"/>
    <property type="evidence" value="ECO:0007669"/>
    <property type="project" value="UniProtKB-KW"/>
</dbReference>
<dbReference type="PRINTS" id="PR00081">
    <property type="entry name" value="GDHRDH"/>
</dbReference>
<comment type="similarity">
    <text evidence="1 3">Belongs to the short-chain dehydrogenases/reductases (SDR) family.</text>
</comment>
<protein>
    <submittedName>
        <fullName evidence="4">SDR family NAD(P)-dependent oxidoreductase</fullName>
    </submittedName>
</protein>
<evidence type="ECO:0000256" key="2">
    <source>
        <dbReference type="ARBA" id="ARBA00023002"/>
    </source>
</evidence>
<dbReference type="Pfam" id="PF00106">
    <property type="entry name" value="adh_short"/>
    <property type="match status" value="1"/>
</dbReference>
<keyword evidence="2" id="KW-0560">Oxidoreductase</keyword>
<dbReference type="Proteomes" id="UP000316093">
    <property type="component" value="Chromosome"/>
</dbReference>
<dbReference type="PRINTS" id="PR00080">
    <property type="entry name" value="SDRFAMILY"/>
</dbReference>